<dbReference type="GO" id="GO:0004491">
    <property type="term" value="F:methylmalonate-semialdehyde dehydrogenase (acylating, NAD) activity"/>
    <property type="evidence" value="ECO:0007669"/>
    <property type="project" value="UniProtKB-EC"/>
</dbReference>
<dbReference type="Gene3D" id="3.40.309.10">
    <property type="entry name" value="Aldehyde Dehydrogenase, Chain A, domain 2"/>
    <property type="match status" value="1"/>
</dbReference>
<name>A0A6J5E2V0_9BURK</name>
<accession>A0A6J5E2V0</accession>
<dbReference type="InterPro" id="IPR010061">
    <property type="entry name" value="MeMal-semiAld_DH"/>
</dbReference>
<protein>
    <submittedName>
        <fullName evidence="1">Malonate-semialdehyde dehydrogenase</fullName>
        <ecNumber evidence="1">1.2.1.27</ecNumber>
    </submittedName>
</protein>
<dbReference type="EC" id="1.2.1.27" evidence="1"/>
<organism evidence="1 2">
    <name type="scientific">Paraburkholderia solisilvae</name>
    <dbReference type="NCBI Taxonomy" id="624376"/>
    <lineage>
        <taxon>Bacteria</taxon>
        <taxon>Pseudomonadati</taxon>
        <taxon>Pseudomonadota</taxon>
        <taxon>Betaproteobacteria</taxon>
        <taxon>Burkholderiales</taxon>
        <taxon>Burkholderiaceae</taxon>
        <taxon>Paraburkholderia</taxon>
    </lineage>
</organism>
<evidence type="ECO:0000313" key="2">
    <source>
        <dbReference type="Proteomes" id="UP000494329"/>
    </source>
</evidence>
<reference evidence="1 2" key="1">
    <citation type="submission" date="2020-04" db="EMBL/GenBank/DDBJ databases">
        <authorList>
            <person name="De Canck E."/>
        </authorList>
    </citation>
    <scope>NUCLEOTIDE SEQUENCE [LARGE SCALE GENOMIC DNA]</scope>
    <source>
        <strain evidence="1 2">LMG 29739</strain>
    </source>
</reference>
<keyword evidence="2" id="KW-1185">Reference proteome</keyword>
<dbReference type="InterPro" id="IPR016161">
    <property type="entry name" value="Ald_DH/histidinol_DH"/>
</dbReference>
<dbReference type="EMBL" id="CADIKF010000026">
    <property type="protein sequence ID" value="CAB3760683.1"/>
    <property type="molecule type" value="Genomic_DNA"/>
</dbReference>
<dbReference type="PANTHER" id="PTHR43866:SF4">
    <property type="entry name" value="MALONATE-SEMIALDEHYDE DEHYDROGENASE"/>
    <property type="match status" value="1"/>
</dbReference>
<evidence type="ECO:0000313" key="1">
    <source>
        <dbReference type="EMBL" id="CAB3760683.1"/>
    </source>
</evidence>
<dbReference type="SUPFAM" id="SSF53720">
    <property type="entry name" value="ALDH-like"/>
    <property type="match status" value="1"/>
</dbReference>
<dbReference type="GO" id="GO:0006574">
    <property type="term" value="P:L-valine catabolic process"/>
    <property type="evidence" value="ECO:0007669"/>
    <property type="project" value="TreeGrafter"/>
</dbReference>
<gene>
    <name evidence="1" type="primary">iolA</name>
    <name evidence="1" type="ORF">LMG29739_03456</name>
</gene>
<proteinExistence type="predicted"/>
<keyword evidence="1" id="KW-0560">Oxidoreductase</keyword>
<dbReference type="AlphaFoldDB" id="A0A6J5E2V0"/>
<dbReference type="GO" id="GO:0006210">
    <property type="term" value="P:thymine catabolic process"/>
    <property type="evidence" value="ECO:0007669"/>
    <property type="project" value="TreeGrafter"/>
</dbReference>
<sequence>MATAAHRAKVTGYVDAGVKQGARLIVDGRNHQVAGYEQGFFLGGTLFDSVLFGDHHAYGEDSVRFHTRYKSIMQRWPDSIAKGAEFTMPVAK</sequence>
<dbReference type="InterPro" id="IPR016163">
    <property type="entry name" value="Ald_DH_C"/>
</dbReference>
<dbReference type="PANTHER" id="PTHR43866">
    <property type="entry name" value="MALONATE-SEMIALDEHYDE DEHYDROGENASE"/>
    <property type="match status" value="1"/>
</dbReference>
<dbReference type="Proteomes" id="UP000494329">
    <property type="component" value="Unassembled WGS sequence"/>
</dbReference>